<reference evidence="1" key="1">
    <citation type="submission" date="2019-07" db="EMBL/GenBank/DDBJ databases">
        <title>Annotation for the trematode Paragonimus miyazaki's.</title>
        <authorList>
            <person name="Choi Y.-J."/>
        </authorList>
    </citation>
    <scope>NUCLEOTIDE SEQUENCE</scope>
    <source>
        <strain evidence="1">Japan</strain>
    </source>
</reference>
<gene>
    <name evidence="1" type="ORF">EG68_00206</name>
</gene>
<organism evidence="1 2">
    <name type="scientific">Paragonimus skrjabini miyazakii</name>
    <dbReference type="NCBI Taxonomy" id="59628"/>
    <lineage>
        <taxon>Eukaryota</taxon>
        <taxon>Metazoa</taxon>
        <taxon>Spiralia</taxon>
        <taxon>Lophotrochozoa</taxon>
        <taxon>Platyhelminthes</taxon>
        <taxon>Trematoda</taxon>
        <taxon>Digenea</taxon>
        <taxon>Plagiorchiida</taxon>
        <taxon>Troglotremata</taxon>
        <taxon>Troglotrematidae</taxon>
        <taxon>Paragonimus</taxon>
    </lineage>
</organism>
<dbReference type="Proteomes" id="UP000822476">
    <property type="component" value="Unassembled WGS sequence"/>
</dbReference>
<name>A0A8S9Z6F3_9TREM</name>
<evidence type="ECO:0000313" key="1">
    <source>
        <dbReference type="EMBL" id="KAF7262492.1"/>
    </source>
</evidence>
<comment type="caution">
    <text evidence="1">The sequence shown here is derived from an EMBL/GenBank/DDBJ whole genome shotgun (WGS) entry which is preliminary data.</text>
</comment>
<evidence type="ECO:0000313" key="2">
    <source>
        <dbReference type="Proteomes" id="UP000822476"/>
    </source>
</evidence>
<dbReference type="EMBL" id="JTDE01000050">
    <property type="protein sequence ID" value="KAF7262492.1"/>
    <property type="molecule type" value="Genomic_DNA"/>
</dbReference>
<dbReference type="AlphaFoldDB" id="A0A8S9Z6F3"/>
<proteinExistence type="predicted"/>
<keyword evidence="2" id="KW-1185">Reference proteome</keyword>
<accession>A0A8S9Z6F3</accession>
<sequence>MDSFDYGEVTADDVVGSFVAKRHLLKLSGILEPIQMCKNILDIVDNNNLTDSGSKGDKNECIHICRTNSPVAD</sequence>
<protein>
    <submittedName>
        <fullName evidence="1">Uncharacterized protein</fullName>
    </submittedName>
</protein>